<dbReference type="PANTHER" id="PTHR10846">
    <property type="entry name" value="SODIUM/POTASSIUM/CALCIUM EXCHANGER"/>
    <property type="match status" value="1"/>
</dbReference>
<dbReference type="GO" id="GO:0005886">
    <property type="term" value="C:plasma membrane"/>
    <property type="evidence" value="ECO:0007669"/>
    <property type="project" value="TreeGrafter"/>
</dbReference>
<evidence type="ECO:0000256" key="3">
    <source>
        <dbReference type="ARBA" id="ARBA00022989"/>
    </source>
</evidence>
<dbReference type="GO" id="GO:0008273">
    <property type="term" value="F:calcium, potassium:sodium antiporter activity"/>
    <property type="evidence" value="ECO:0007669"/>
    <property type="project" value="TreeGrafter"/>
</dbReference>
<keyword evidence="8" id="KW-1185">Reference proteome</keyword>
<organism evidence="7 8">
    <name type="scientific">Roseospira goensis</name>
    <dbReference type="NCBI Taxonomy" id="391922"/>
    <lineage>
        <taxon>Bacteria</taxon>
        <taxon>Pseudomonadati</taxon>
        <taxon>Pseudomonadota</taxon>
        <taxon>Alphaproteobacteria</taxon>
        <taxon>Rhodospirillales</taxon>
        <taxon>Rhodospirillaceae</taxon>
        <taxon>Roseospira</taxon>
    </lineage>
</organism>
<accession>A0A7W6S1Y5</accession>
<keyword evidence="3 5" id="KW-1133">Transmembrane helix</keyword>
<comment type="subcellular location">
    <subcellularLocation>
        <location evidence="1">Membrane</location>
        <topology evidence="1">Multi-pass membrane protein</topology>
    </subcellularLocation>
</comment>
<gene>
    <name evidence="7" type="ORF">GGD88_003169</name>
</gene>
<reference evidence="7 8" key="1">
    <citation type="submission" date="2020-08" db="EMBL/GenBank/DDBJ databases">
        <title>Genome sequencing of Purple Non-Sulfur Bacteria from various extreme environments.</title>
        <authorList>
            <person name="Mayer M."/>
        </authorList>
    </citation>
    <scope>NUCLEOTIDE SEQUENCE [LARGE SCALE GENOMIC DNA]</scope>
    <source>
        <strain evidence="7 8">JA135</strain>
    </source>
</reference>
<dbReference type="InterPro" id="IPR044880">
    <property type="entry name" value="NCX_ion-bd_dom_sf"/>
</dbReference>
<evidence type="ECO:0000256" key="4">
    <source>
        <dbReference type="ARBA" id="ARBA00023136"/>
    </source>
</evidence>
<dbReference type="InterPro" id="IPR004837">
    <property type="entry name" value="NaCa_Exmemb"/>
</dbReference>
<proteinExistence type="predicted"/>
<feature type="transmembrane region" description="Helical" evidence="5">
    <location>
        <begin position="271"/>
        <end position="291"/>
    </location>
</feature>
<evidence type="ECO:0000256" key="1">
    <source>
        <dbReference type="ARBA" id="ARBA00004141"/>
    </source>
</evidence>
<evidence type="ECO:0000313" key="8">
    <source>
        <dbReference type="Proteomes" id="UP000555728"/>
    </source>
</evidence>
<dbReference type="InterPro" id="IPR004481">
    <property type="entry name" value="K/Na/Ca-exchanger"/>
</dbReference>
<evidence type="ECO:0000313" key="7">
    <source>
        <dbReference type="EMBL" id="MBB4287421.1"/>
    </source>
</evidence>
<feature type="domain" description="Sodium/calcium exchanger membrane region" evidence="6">
    <location>
        <begin position="176"/>
        <end position="316"/>
    </location>
</feature>
<feature type="transmembrane region" description="Helical" evidence="5">
    <location>
        <begin position="68"/>
        <end position="89"/>
    </location>
</feature>
<dbReference type="GO" id="GO:0006874">
    <property type="term" value="P:intracellular calcium ion homeostasis"/>
    <property type="evidence" value="ECO:0007669"/>
    <property type="project" value="TreeGrafter"/>
</dbReference>
<dbReference type="NCBIfam" id="TIGR00367">
    <property type="entry name" value="calcium/sodium antiporter"/>
    <property type="match status" value="1"/>
</dbReference>
<dbReference type="Pfam" id="PF01699">
    <property type="entry name" value="Na_Ca_ex"/>
    <property type="match status" value="2"/>
</dbReference>
<dbReference type="AlphaFoldDB" id="A0A7W6S1Y5"/>
<keyword evidence="2 5" id="KW-0812">Transmembrane</keyword>
<feature type="transmembrane region" description="Helical" evidence="5">
    <location>
        <begin position="245"/>
        <end position="265"/>
    </location>
</feature>
<feature type="transmembrane region" description="Helical" evidence="5">
    <location>
        <begin position="127"/>
        <end position="145"/>
    </location>
</feature>
<evidence type="ECO:0000259" key="6">
    <source>
        <dbReference type="Pfam" id="PF01699"/>
    </source>
</evidence>
<dbReference type="PANTHER" id="PTHR10846:SF8">
    <property type="entry name" value="INNER MEMBRANE PROTEIN YRBG"/>
    <property type="match status" value="1"/>
</dbReference>
<name>A0A7W6S1Y5_9PROT</name>
<dbReference type="Gene3D" id="1.20.1420.30">
    <property type="entry name" value="NCX, central ion-binding region"/>
    <property type="match status" value="2"/>
</dbReference>
<evidence type="ECO:0000256" key="2">
    <source>
        <dbReference type="ARBA" id="ARBA00022692"/>
    </source>
</evidence>
<feature type="transmembrane region" description="Helical" evidence="5">
    <location>
        <begin position="172"/>
        <end position="194"/>
    </location>
</feature>
<dbReference type="Proteomes" id="UP000555728">
    <property type="component" value="Unassembled WGS sequence"/>
</dbReference>
<feature type="domain" description="Sodium/calcium exchanger membrane region" evidence="6">
    <location>
        <begin position="4"/>
        <end position="145"/>
    </location>
</feature>
<sequence length="331" mass="33913">MFTAIVFLIAGVVLLPVASNTLVSGAVALSERLGVSPLLVALTVVAFGTSLPELVVCLEAALSGSPGIAVGNVVGSNIANVLLILGAAAVLKPIACEPRAFLRDSLIMVVTTALFIGLALGGVIPRWQGLTMLGLLLLFVVYSYWRESRGADAAEAHLAEVEEFEGLKDRPWAVIIGAIVLGLIGVVAGAHLLVEGAVVIARALGVSEEVIGLTMVALGTSLPELAVAVVAALKGHSDVAVGNVVGSNIFNILAIVGATAAVIPIEIPPQILRFDIWAMAAVSVLMIPVLLSGRRMGRGEAAGFLVLYAGYTTLQYVGVDRVFGPVAAMAG</sequence>
<feature type="transmembrane region" description="Helical" evidence="5">
    <location>
        <begin position="210"/>
        <end position="233"/>
    </location>
</feature>
<comment type="caution">
    <text evidence="7">The sequence shown here is derived from an EMBL/GenBank/DDBJ whole genome shotgun (WGS) entry which is preliminary data.</text>
</comment>
<dbReference type="RefSeq" id="WP_221237186.1">
    <property type="nucleotide sequence ID" value="NZ_JACIGI010000036.1"/>
</dbReference>
<keyword evidence="4 5" id="KW-0472">Membrane</keyword>
<dbReference type="GO" id="GO:0005262">
    <property type="term" value="F:calcium channel activity"/>
    <property type="evidence" value="ECO:0007669"/>
    <property type="project" value="TreeGrafter"/>
</dbReference>
<protein>
    <submittedName>
        <fullName evidence="7">Cation:H+ antiporter</fullName>
    </submittedName>
</protein>
<feature type="transmembrane region" description="Helical" evidence="5">
    <location>
        <begin position="101"/>
        <end position="121"/>
    </location>
</feature>
<evidence type="ECO:0000256" key="5">
    <source>
        <dbReference type="SAM" id="Phobius"/>
    </source>
</evidence>
<dbReference type="EMBL" id="JACIGI010000036">
    <property type="protein sequence ID" value="MBB4287421.1"/>
    <property type="molecule type" value="Genomic_DNA"/>
</dbReference>